<sequence>MTALQRHLIVLSIALLCGLAAAWLAARHIDHLAEAVEADLSEPYTKRPVLVAKTALAAGETLSAEDVAVRSMPKAYVHAHALGRQGWSRIAGRILQHPLERGDPILPAMLREDDRTRLSELVRTGDRALTIPVPGEQAIAGLLRPGDRVDLLMTYRRDGQQTTTTLLSDVVILAAGPHLQGSLAGTEQNQWRYSELTVAVSHAEAVRITQALAVGEISVVLRSDKDDRPMPHMAIGEDQLLDNRSAREGKHRPVEVIRGGAL</sequence>
<dbReference type="InterPro" id="IPR013974">
    <property type="entry name" value="SAF"/>
</dbReference>
<reference evidence="2 3" key="1">
    <citation type="submission" date="2024-02" db="EMBL/GenBank/DDBJ databases">
        <title>New especies of Spiribacter isolated from saline water.</title>
        <authorList>
            <person name="Leon M.J."/>
            <person name="De La Haba R."/>
            <person name="Sanchez-Porro C."/>
            <person name="Ventosa A."/>
        </authorList>
    </citation>
    <scope>NUCLEOTIDE SEQUENCE [LARGE SCALE GENOMIC DNA]</scope>
    <source>
        <strain evidence="3">ag22IC6-390</strain>
    </source>
</reference>
<comment type="caution">
    <text evidence="2">The sequence shown here is derived from an EMBL/GenBank/DDBJ whole genome shotgun (WGS) entry which is preliminary data.</text>
</comment>
<dbReference type="InterPro" id="IPR017592">
    <property type="entry name" value="Pilus_assmbl_Flp-typ_CpaB"/>
</dbReference>
<accession>A0ABV3TEY9</accession>
<gene>
    <name evidence="2" type="primary">cpaB</name>
    <name evidence="2" type="ORF">V6X73_06320</name>
</gene>
<evidence type="ECO:0000313" key="3">
    <source>
        <dbReference type="Proteomes" id="UP001556709"/>
    </source>
</evidence>
<evidence type="ECO:0000259" key="1">
    <source>
        <dbReference type="SMART" id="SM00858"/>
    </source>
</evidence>
<protein>
    <submittedName>
        <fullName evidence="2">Flp pilus assembly protein CpaB</fullName>
    </submittedName>
</protein>
<name>A0ABV3TEY9_9GAMM</name>
<dbReference type="EMBL" id="JBAKFM010000002">
    <property type="protein sequence ID" value="MEX0469336.1"/>
    <property type="molecule type" value="Genomic_DNA"/>
</dbReference>
<keyword evidence="3" id="KW-1185">Reference proteome</keyword>
<dbReference type="RefSeq" id="WP_367958414.1">
    <property type="nucleotide sequence ID" value="NZ_JBAKFK010000002.1"/>
</dbReference>
<dbReference type="InterPro" id="IPR031571">
    <property type="entry name" value="RcpC_dom"/>
</dbReference>
<dbReference type="Pfam" id="PF16976">
    <property type="entry name" value="RcpC"/>
    <property type="match status" value="1"/>
</dbReference>
<feature type="domain" description="SAF" evidence="1">
    <location>
        <begin position="47"/>
        <end position="111"/>
    </location>
</feature>
<dbReference type="NCBIfam" id="TIGR03177">
    <property type="entry name" value="pilus_cpaB"/>
    <property type="match status" value="1"/>
</dbReference>
<evidence type="ECO:0000313" key="2">
    <source>
        <dbReference type="EMBL" id="MEX0469336.1"/>
    </source>
</evidence>
<proteinExistence type="predicted"/>
<dbReference type="CDD" id="cd11614">
    <property type="entry name" value="SAF_CpaB_FlgA_like"/>
    <property type="match status" value="1"/>
</dbReference>
<dbReference type="SMART" id="SM00858">
    <property type="entry name" value="SAF"/>
    <property type="match status" value="1"/>
</dbReference>
<dbReference type="Pfam" id="PF08666">
    <property type="entry name" value="SAF"/>
    <property type="match status" value="1"/>
</dbReference>
<dbReference type="Proteomes" id="UP001556709">
    <property type="component" value="Unassembled WGS sequence"/>
</dbReference>
<organism evidence="2 3">
    <name type="scientific">Spiribacter pallidus</name>
    <dbReference type="NCBI Taxonomy" id="1987936"/>
    <lineage>
        <taxon>Bacteria</taxon>
        <taxon>Pseudomonadati</taxon>
        <taxon>Pseudomonadota</taxon>
        <taxon>Gammaproteobacteria</taxon>
        <taxon>Chromatiales</taxon>
        <taxon>Ectothiorhodospiraceae</taxon>
        <taxon>Spiribacter</taxon>
    </lineage>
</organism>